<feature type="compositionally biased region" description="Basic and acidic residues" evidence="1">
    <location>
        <begin position="577"/>
        <end position="597"/>
    </location>
</feature>
<feature type="compositionally biased region" description="Basic and acidic residues" evidence="1">
    <location>
        <begin position="475"/>
        <end position="487"/>
    </location>
</feature>
<accession>A0A9P1J093</accession>
<dbReference type="InterPro" id="IPR006594">
    <property type="entry name" value="LisH"/>
</dbReference>
<dbReference type="PROSITE" id="PS50896">
    <property type="entry name" value="LISH"/>
    <property type="match status" value="1"/>
</dbReference>
<evidence type="ECO:0000313" key="3">
    <source>
        <dbReference type="Proteomes" id="UP001152747"/>
    </source>
</evidence>
<organism evidence="2 3">
    <name type="scientific">Caenorhabditis angaria</name>
    <dbReference type="NCBI Taxonomy" id="860376"/>
    <lineage>
        <taxon>Eukaryota</taxon>
        <taxon>Metazoa</taxon>
        <taxon>Ecdysozoa</taxon>
        <taxon>Nematoda</taxon>
        <taxon>Chromadorea</taxon>
        <taxon>Rhabditida</taxon>
        <taxon>Rhabditina</taxon>
        <taxon>Rhabditomorpha</taxon>
        <taxon>Rhabditoidea</taxon>
        <taxon>Rhabditidae</taxon>
        <taxon>Peloderinae</taxon>
        <taxon>Caenorhabditis</taxon>
    </lineage>
</organism>
<feature type="compositionally biased region" description="Polar residues" evidence="1">
    <location>
        <begin position="460"/>
        <end position="469"/>
    </location>
</feature>
<feature type="compositionally biased region" description="Low complexity" evidence="1">
    <location>
        <begin position="488"/>
        <end position="503"/>
    </location>
</feature>
<feature type="compositionally biased region" description="Polar residues" evidence="1">
    <location>
        <begin position="507"/>
        <end position="519"/>
    </location>
</feature>
<feature type="compositionally biased region" description="Basic and acidic residues" evidence="1">
    <location>
        <begin position="651"/>
        <end position="664"/>
    </location>
</feature>
<sequence length="767" mass="86685">MQKSVQDRCVELCFGFFQRIGYHKTANCMLEESESLSKSERKIVRVTNDGKNEYILSIHDRVHEKTLEEIVELFIQDGRFDVSPEMLQFGEELRQMAMRFTTMTSHTNSSKSSIQQRLYGRPTHSRSHQPSIFVPTSPYNLANRTNSNFAAYTIQQSPHARTQLDNQMIVQQAEMRYRQQLYQQQVVAQQLQQKMSGQGGQGDATPVAAATTSAAIAQTSEESVCSGGSARRKTHQPQSLNTMAKEHLIDPLVGIINEKPWESMSDIALDDSAIFQSLDCIGKDFLATFDYQHSGFPQDFGMEEEPFENGNLIPPIDNEVVIENEEQMEQEAEVVLGSEHNLNIEQAPPILSPVEMEKVVTPVEKKKQQSSKYERESTPMRHKESNSNSSLTSSSSSKREKERSDDRRKSRNYEESRRSHSPQSRNRKDERNRGENNGGGSKERKDLKRKEQLRDERKTSTGNTNSSYQPKKRPYPSEERPSSRHEPFFSTSSSSSSNLPSRKQSNEKPSTTSKKSNTDGPIHEPKRVAPTPTPPPSLPQAVPEKLTKNKMTSNLLNKLRTSKSSTPPPTTAPVKDIFGDIDREMTKFEKKTPDELQAKSSWKIPKKSQVIANSPKATTPQPTSSNSGNSNEKKPSSASSKSLEISSKNSKQKEKEQEKPKNFDEIPICEGDGAPIRHDDFITCKMNTIRLASVLVNVDERFKEKRRKMAEIEAEKEKEKEKVNTQPKTVGFAPQKGDLFAKQMLENSRAVLCSDEEDEDEDDEDGK</sequence>
<evidence type="ECO:0000313" key="2">
    <source>
        <dbReference type="EMBL" id="CAI5452638.1"/>
    </source>
</evidence>
<reference evidence="2" key="1">
    <citation type="submission" date="2022-11" db="EMBL/GenBank/DDBJ databases">
        <authorList>
            <person name="Kikuchi T."/>
        </authorList>
    </citation>
    <scope>NUCLEOTIDE SEQUENCE</scope>
    <source>
        <strain evidence="2">PS1010</strain>
    </source>
</reference>
<name>A0A9P1J093_9PELO</name>
<evidence type="ECO:0000256" key="1">
    <source>
        <dbReference type="SAM" id="MobiDB-lite"/>
    </source>
</evidence>
<feature type="compositionally biased region" description="Low complexity" evidence="1">
    <location>
        <begin position="386"/>
        <end position="396"/>
    </location>
</feature>
<protein>
    <recommendedName>
        <fullName evidence="4">LisH domain-containing protein</fullName>
    </recommendedName>
</protein>
<feature type="compositionally biased region" description="Polar residues" evidence="1">
    <location>
        <begin position="610"/>
        <end position="628"/>
    </location>
</feature>
<feature type="compositionally biased region" description="Low complexity" evidence="1">
    <location>
        <begin position="636"/>
        <end position="649"/>
    </location>
</feature>
<dbReference type="EMBL" id="CANHGI010000005">
    <property type="protein sequence ID" value="CAI5452638.1"/>
    <property type="molecule type" value="Genomic_DNA"/>
</dbReference>
<proteinExistence type="predicted"/>
<feature type="compositionally biased region" description="Basic and acidic residues" evidence="1">
    <location>
        <begin position="441"/>
        <end position="459"/>
    </location>
</feature>
<feature type="compositionally biased region" description="Basic and acidic residues" evidence="1">
    <location>
        <begin position="397"/>
        <end position="418"/>
    </location>
</feature>
<evidence type="ECO:0008006" key="4">
    <source>
        <dbReference type="Google" id="ProtNLM"/>
    </source>
</evidence>
<feature type="compositionally biased region" description="Basic and acidic residues" evidence="1">
    <location>
        <begin position="713"/>
        <end position="723"/>
    </location>
</feature>
<keyword evidence="3" id="KW-1185">Reference proteome</keyword>
<gene>
    <name evidence="2" type="ORF">CAMP_LOCUS15275</name>
</gene>
<dbReference type="OrthoDB" id="5877880at2759"/>
<comment type="caution">
    <text evidence="2">The sequence shown here is derived from an EMBL/GenBank/DDBJ whole genome shotgun (WGS) entry which is preliminary data.</text>
</comment>
<dbReference type="Proteomes" id="UP001152747">
    <property type="component" value="Unassembled WGS sequence"/>
</dbReference>
<feature type="region of interest" description="Disordered" evidence="1">
    <location>
        <begin position="220"/>
        <end position="239"/>
    </location>
</feature>
<dbReference type="AlphaFoldDB" id="A0A9P1J093"/>
<feature type="region of interest" description="Disordered" evidence="1">
    <location>
        <begin position="713"/>
        <end position="735"/>
    </location>
</feature>
<feature type="compositionally biased region" description="Basic and acidic residues" evidence="1">
    <location>
        <begin position="360"/>
        <end position="385"/>
    </location>
</feature>
<feature type="region of interest" description="Disordered" evidence="1">
    <location>
        <begin position="360"/>
        <end position="668"/>
    </location>
</feature>